<sequence length="213" mass="23881">QVTLWLRKIFGDQPIPEHEVNPRTVDTLYELVEYNEARDRDVSLLIEDLKQAAAEYEAEANYLEGILGESLGLSPCSLSSEGTSNLNVLVNSAMILETKDTSLASFFAAINDMTSELYATESKNKEMELELSNLRKKITAALMLEKQLEEDLKETEECLEVEEAKADSQSQNLKFLEDKSEDLKIRIKVAEEQLVATGLDQSLTHSSLMSLSE</sequence>
<dbReference type="PRINTS" id="PR02087">
    <property type="entry name" value="HAUSAUGMINL1"/>
</dbReference>
<feature type="coiled-coil region" evidence="10">
    <location>
        <begin position="110"/>
        <end position="193"/>
    </location>
</feature>
<feature type="non-terminal residue" evidence="11">
    <location>
        <position position="213"/>
    </location>
</feature>
<evidence type="ECO:0000313" key="11">
    <source>
        <dbReference type="EMBL" id="NXQ89913.1"/>
    </source>
</evidence>
<dbReference type="Pfam" id="PF25762">
    <property type="entry name" value="HAUS1"/>
    <property type="match status" value="1"/>
</dbReference>
<keyword evidence="7 10" id="KW-0175">Coiled coil</keyword>
<evidence type="ECO:0000256" key="2">
    <source>
        <dbReference type="ARBA" id="ARBA00005479"/>
    </source>
</evidence>
<comment type="caution">
    <text evidence="11">The sequence shown here is derived from an EMBL/GenBank/DDBJ whole genome shotgun (WGS) entry which is preliminary data.</text>
</comment>
<keyword evidence="6" id="KW-0498">Mitosis</keyword>
<dbReference type="GO" id="GO:0070652">
    <property type="term" value="C:HAUS complex"/>
    <property type="evidence" value="ECO:0007669"/>
    <property type="project" value="InterPro"/>
</dbReference>
<keyword evidence="9" id="KW-0131">Cell cycle</keyword>
<keyword evidence="4" id="KW-0132">Cell division</keyword>
<dbReference type="AlphaFoldDB" id="A0A7L2GS81"/>
<dbReference type="GO" id="GO:0005829">
    <property type="term" value="C:cytosol"/>
    <property type="evidence" value="ECO:0007669"/>
    <property type="project" value="TreeGrafter"/>
</dbReference>
<reference evidence="11 12" key="1">
    <citation type="submission" date="2019-09" db="EMBL/GenBank/DDBJ databases">
        <title>Bird 10,000 Genomes (B10K) Project - Family phase.</title>
        <authorList>
            <person name="Zhang G."/>
        </authorList>
    </citation>
    <scope>NUCLEOTIDE SEQUENCE [LARGE SCALE GENOMIC DNA]</scope>
    <source>
        <strain evidence="11">B10K-DU-001-56</strain>
        <tissue evidence="11">Muscle</tissue>
    </source>
</reference>
<organism evidence="11 12">
    <name type="scientific">Nyctibius grandis</name>
    <name type="common">Great potoo</name>
    <dbReference type="NCBI Taxonomy" id="48427"/>
    <lineage>
        <taxon>Eukaryota</taxon>
        <taxon>Metazoa</taxon>
        <taxon>Chordata</taxon>
        <taxon>Craniata</taxon>
        <taxon>Vertebrata</taxon>
        <taxon>Euteleostomi</taxon>
        <taxon>Archelosauria</taxon>
        <taxon>Archosauria</taxon>
        <taxon>Dinosauria</taxon>
        <taxon>Saurischia</taxon>
        <taxon>Theropoda</taxon>
        <taxon>Coelurosauria</taxon>
        <taxon>Aves</taxon>
        <taxon>Neognathae</taxon>
        <taxon>Neoaves</taxon>
        <taxon>Strisores</taxon>
        <taxon>Caprimulgiformes</taxon>
        <taxon>Nyctibiidae</taxon>
        <taxon>Nyctibius</taxon>
    </lineage>
</organism>
<evidence type="ECO:0000256" key="10">
    <source>
        <dbReference type="SAM" id="Coils"/>
    </source>
</evidence>
<evidence type="ECO:0000256" key="5">
    <source>
        <dbReference type="ARBA" id="ARBA00022701"/>
    </source>
</evidence>
<evidence type="ECO:0000256" key="7">
    <source>
        <dbReference type="ARBA" id="ARBA00023054"/>
    </source>
</evidence>
<gene>
    <name evidence="11" type="primary">Haus1</name>
    <name evidence="11" type="ORF">NYCGRA_R12934</name>
</gene>
<dbReference type="GO" id="GO:0051225">
    <property type="term" value="P:spindle assembly"/>
    <property type="evidence" value="ECO:0007669"/>
    <property type="project" value="InterPro"/>
</dbReference>
<evidence type="ECO:0000313" key="12">
    <source>
        <dbReference type="Proteomes" id="UP000567826"/>
    </source>
</evidence>
<feature type="non-terminal residue" evidence="11">
    <location>
        <position position="1"/>
    </location>
</feature>
<dbReference type="GO" id="GO:0005874">
    <property type="term" value="C:microtubule"/>
    <property type="evidence" value="ECO:0007669"/>
    <property type="project" value="UniProtKB-KW"/>
</dbReference>
<keyword evidence="12" id="KW-1185">Reference proteome</keyword>
<dbReference type="Proteomes" id="UP000567826">
    <property type="component" value="Unassembled WGS sequence"/>
</dbReference>
<dbReference type="PANTHER" id="PTHR31570">
    <property type="entry name" value="HAUS AUGMIN-LIKE COMPLEX SUBUNIT 1"/>
    <property type="match status" value="1"/>
</dbReference>
<dbReference type="EMBL" id="VWYG01021352">
    <property type="protein sequence ID" value="NXQ89913.1"/>
    <property type="molecule type" value="Genomic_DNA"/>
</dbReference>
<dbReference type="GO" id="GO:0005819">
    <property type="term" value="C:spindle"/>
    <property type="evidence" value="ECO:0007669"/>
    <property type="project" value="UniProtKB-SubCell"/>
</dbReference>
<evidence type="ECO:0000256" key="4">
    <source>
        <dbReference type="ARBA" id="ARBA00022618"/>
    </source>
</evidence>
<keyword evidence="8" id="KW-0206">Cytoskeleton</keyword>
<evidence type="ECO:0000256" key="8">
    <source>
        <dbReference type="ARBA" id="ARBA00023212"/>
    </source>
</evidence>
<protein>
    <submittedName>
        <fullName evidence="11">HAUS1 protein</fullName>
    </submittedName>
</protein>
<proteinExistence type="inferred from homology"/>
<dbReference type="InterPro" id="IPR026243">
    <property type="entry name" value="HAUS1"/>
</dbReference>
<dbReference type="GO" id="GO:0051301">
    <property type="term" value="P:cell division"/>
    <property type="evidence" value="ECO:0007669"/>
    <property type="project" value="UniProtKB-KW"/>
</dbReference>
<accession>A0A7L2GS81</accession>
<evidence type="ECO:0000256" key="3">
    <source>
        <dbReference type="ARBA" id="ARBA00022490"/>
    </source>
</evidence>
<evidence type="ECO:0000256" key="6">
    <source>
        <dbReference type="ARBA" id="ARBA00022776"/>
    </source>
</evidence>
<evidence type="ECO:0000256" key="1">
    <source>
        <dbReference type="ARBA" id="ARBA00004186"/>
    </source>
</evidence>
<dbReference type="PANTHER" id="PTHR31570:SF1">
    <property type="entry name" value="HAUS AUGMIN-LIKE COMPLEX SUBUNIT 1"/>
    <property type="match status" value="1"/>
</dbReference>
<name>A0A7L2GS81_NYCGR</name>
<dbReference type="OrthoDB" id="5372507at2759"/>
<evidence type="ECO:0000256" key="9">
    <source>
        <dbReference type="ARBA" id="ARBA00023306"/>
    </source>
</evidence>
<keyword evidence="5" id="KW-0493">Microtubule</keyword>
<keyword evidence="3" id="KW-0963">Cytoplasm</keyword>
<dbReference type="GO" id="GO:0007098">
    <property type="term" value="P:centrosome cycle"/>
    <property type="evidence" value="ECO:0007669"/>
    <property type="project" value="TreeGrafter"/>
</dbReference>
<comment type="subcellular location">
    <subcellularLocation>
        <location evidence="1">Cytoplasm</location>
        <location evidence="1">Cytoskeleton</location>
        <location evidence="1">Spindle</location>
    </subcellularLocation>
</comment>
<comment type="similarity">
    <text evidence="2">Belongs to the HAUS1 family.</text>
</comment>